<dbReference type="CDD" id="cd03425">
    <property type="entry name" value="NUDIX_MutT_NudA_like"/>
    <property type="match status" value="1"/>
</dbReference>
<evidence type="ECO:0000259" key="18">
    <source>
        <dbReference type="PROSITE" id="PS51462"/>
    </source>
</evidence>
<dbReference type="InterPro" id="IPR000086">
    <property type="entry name" value="NUDIX_hydrolase_dom"/>
</dbReference>
<evidence type="ECO:0000256" key="16">
    <source>
        <dbReference type="ARBA" id="ARBA00042798"/>
    </source>
</evidence>
<dbReference type="InterPro" id="IPR020476">
    <property type="entry name" value="Nudix_hydrolase"/>
</dbReference>
<keyword evidence="4" id="KW-0235">DNA replication</keyword>
<organism evidence="19 20">
    <name type="scientific">Nitrosomonas stercoris</name>
    <dbReference type="NCBI Taxonomy" id="1444684"/>
    <lineage>
        <taxon>Bacteria</taxon>
        <taxon>Pseudomonadati</taxon>
        <taxon>Pseudomonadota</taxon>
        <taxon>Betaproteobacteria</taxon>
        <taxon>Nitrosomonadales</taxon>
        <taxon>Nitrosomonadaceae</taxon>
        <taxon>Nitrosomonas</taxon>
    </lineage>
</organism>
<keyword evidence="7 17" id="KW-0378">Hydrolase</keyword>
<dbReference type="InterPro" id="IPR020084">
    <property type="entry name" value="NUDIX_hydrolase_CS"/>
</dbReference>
<name>A0A4Y1YKT6_9PROT</name>
<dbReference type="InterPro" id="IPR013785">
    <property type="entry name" value="Aldolase_TIM"/>
</dbReference>
<protein>
    <recommendedName>
        <fullName evidence="13">8-oxo-dGTP diphosphatase</fullName>
        <ecNumber evidence="12">3.6.1.55</ecNumber>
    </recommendedName>
    <alternativeName>
        <fullName evidence="16">7,8-dihydro-8-oxoguanine-triphosphatase</fullName>
    </alternativeName>
    <alternativeName>
        <fullName evidence="15">Mutator protein MutT</fullName>
    </alternativeName>
    <alternativeName>
        <fullName evidence="14">dGTP pyrophosphohydrolase</fullName>
    </alternativeName>
</protein>
<evidence type="ECO:0000256" key="13">
    <source>
        <dbReference type="ARBA" id="ARBA00040794"/>
    </source>
</evidence>
<gene>
    <name evidence="19" type="ORF">Nstercoris_00664</name>
</gene>
<keyword evidence="8" id="KW-0460">Magnesium</keyword>
<keyword evidence="20" id="KW-1185">Reference proteome</keyword>
<dbReference type="InterPro" id="IPR047127">
    <property type="entry name" value="MutT-like"/>
</dbReference>
<proteinExistence type="inferred from homology"/>
<dbReference type="SUPFAM" id="SSF55811">
    <property type="entry name" value="Nudix"/>
    <property type="match status" value="1"/>
</dbReference>
<dbReference type="InterPro" id="IPR036206">
    <property type="entry name" value="ThiamineP_synth_sf"/>
</dbReference>
<dbReference type="GO" id="GO:0009228">
    <property type="term" value="P:thiamine biosynthetic process"/>
    <property type="evidence" value="ECO:0007669"/>
    <property type="project" value="UniProtKB-KW"/>
</dbReference>
<comment type="catalytic activity">
    <reaction evidence="10">
        <text>8-oxo-dGTP + H2O = 8-oxo-dGMP + diphosphate + H(+)</text>
        <dbReference type="Rhea" id="RHEA:31575"/>
        <dbReference type="ChEBI" id="CHEBI:15377"/>
        <dbReference type="ChEBI" id="CHEBI:15378"/>
        <dbReference type="ChEBI" id="CHEBI:33019"/>
        <dbReference type="ChEBI" id="CHEBI:63224"/>
        <dbReference type="ChEBI" id="CHEBI:77896"/>
        <dbReference type="EC" id="3.6.1.55"/>
    </reaction>
</comment>
<evidence type="ECO:0000313" key="20">
    <source>
        <dbReference type="Proteomes" id="UP000316473"/>
    </source>
</evidence>
<evidence type="ECO:0000256" key="9">
    <source>
        <dbReference type="ARBA" id="ARBA00023204"/>
    </source>
</evidence>
<evidence type="ECO:0000256" key="17">
    <source>
        <dbReference type="RuleBase" id="RU003476"/>
    </source>
</evidence>
<dbReference type="InterPro" id="IPR015797">
    <property type="entry name" value="NUDIX_hydrolase-like_dom_sf"/>
</dbReference>
<evidence type="ECO:0000256" key="5">
    <source>
        <dbReference type="ARBA" id="ARBA00022723"/>
    </source>
</evidence>
<accession>A0A4Y1YKT6</accession>
<dbReference type="GO" id="GO:0006281">
    <property type="term" value="P:DNA repair"/>
    <property type="evidence" value="ECO:0007669"/>
    <property type="project" value="UniProtKB-KW"/>
</dbReference>
<evidence type="ECO:0000313" key="19">
    <source>
        <dbReference type="EMBL" id="BBL34428.1"/>
    </source>
</evidence>
<comment type="similarity">
    <text evidence="2 17">Belongs to the Nudix hydrolase family.</text>
</comment>
<dbReference type="KEGG" id="nst:Nstercoris_00664"/>
<dbReference type="AlphaFoldDB" id="A0A4Y1YKT6"/>
<dbReference type="Pfam" id="PF02581">
    <property type="entry name" value="TMP-TENI"/>
    <property type="match status" value="1"/>
</dbReference>
<evidence type="ECO:0000256" key="6">
    <source>
        <dbReference type="ARBA" id="ARBA00022763"/>
    </source>
</evidence>
<evidence type="ECO:0000256" key="8">
    <source>
        <dbReference type="ARBA" id="ARBA00022842"/>
    </source>
</evidence>
<evidence type="ECO:0000256" key="4">
    <source>
        <dbReference type="ARBA" id="ARBA00022705"/>
    </source>
</evidence>
<keyword evidence="3" id="KW-0515">Mutator protein</keyword>
<keyword evidence="5" id="KW-0479">Metal-binding</keyword>
<dbReference type="NCBIfam" id="NF006530">
    <property type="entry name" value="PRK08999.1"/>
    <property type="match status" value="1"/>
</dbReference>
<dbReference type="GO" id="GO:0046872">
    <property type="term" value="F:metal ion binding"/>
    <property type="evidence" value="ECO:0007669"/>
    <property type="project" value="UniProtKB-KW"/>
</dbReference>
<dbReference type="CDD" id="cd00564">
    <property type="entry name" value="TMP_TenI"/>
    <property type="match status" value="1"/>
</dbReference>
<dbReference type="Pfam" id="PF00293">
    <property type="entry name" value="NUDIX"/>
    <property type="match status" value="1"/>
</dbReference>
<dbReference type="InterPro" id="IPR022998">
    <property type="entry name" value="ThiamineP_synth_TenI"/>
</dbReference>
<dbReference type="Gene3D" id="3.90.79.10">
    <property type="entry name" value="Nucleoside Triphosphate Pyrophosphohydrolase"/>
    <property type="match status" value="1"/>
</dbReference>
<evidence type="ECO:0000256" key="2">
    <source>
        <dbReference type="ARBA" id="ARBA00005582"/>
    </source>
</evidence>
<reference evidence="19 20" key="1">
    <citation type="submission" date="2019-06" db="EMBL/GenBank/DDBJ databases">
        <title>Nitrosomonas stercoris KYUHI-S whole genome shotgun sequence.</title>
        <authorList>
            <person name="Nakagawa T."/>
            <person name="Tsuchiya Y."/>
            <person name="Takahashi R."/>
        </authorList>
    </citation>
    <scope>NUCLEOTIDE SEQUENCE [LARGE SCALE GENOMIC DNA]</scope>
    <source>
        <strain evidence="19 20">KYUHI-S</strain>
    </source>
</reference>
<evidence type="ECO:0000256" key="1">
    <source>
        <dbReference type="ARBA" id="ARBA00001946"/>
    </source>
</evidence>
<sequence>MPTSPPVEVAVAVLTRADGSFLLASRPTDKLYSGYWEFPGGKIEAGETPLQALTRELDEELGITINAATPWLTRVFSYPHATVRLHFYRVTRWQGTPTPREQQQLVWQTADKISVAPLLPACIPVLRSLTLPPVYAITHATETGIETSLATIQQALQNGLKLLQIREKAMPHDQLEHYAQAVVQLAHSHQAMILINQDIDLAQALHTDGVHLTSTQLLSLTTRPAVDWCGASCHNQAELKHAEQLGVDFVTLSPVLPTLSHPDMKPLGWDKFSTLIRDYSLSVYALGGVQPADLATAQAHGAHGIAMMRGI</sequence>
<feature type="domain" description="Nudix hydrolase" evidence="18">
    <location>
        <begin position="4"/>
        <end position="131"/>
    </location>
</feature>
<dbReference type="GO" id="GO:0008413">
    <property type="term" value="F:8-oxo-7,8-dihydroguanosine triphosphate pyrophosphatase activity"/>
    <property type="evidence" value="ECO:0007669"/>
    <property type="project" value="TreeGrafter"/>
</dbReference>
<evidence type="ECO:0000256" key="11">
    <source>
        <dbReference type="ARBA" id="ARBA00036904"/>
    </source>
</evidence>
<comment type="catalytic activity">
    <reaction evidence="11">
        <text>8-oxo-GTP + H2O = 8-oxo-GMP + diphosphate + H(+)</text>
        <dbReference type="Rhea" id="RHEA:67616"/>
        <dbReference type="ChEBI" id="CHEBI:15377"/>
        <dbReference type="ChEBI" id="CHEBI:15378"/>
        <dbReference type="ChEBI" id="CHEBI:33019"/>
        <dbReference type="ChEBI" id="CHEBI:143553"/>
        <dbReference type="ChEBI" id="CHEBI:145694"/>
    </reaction>
</comment>
<evidence type="ECO:0000256" key="14">
    <source>
        <dbReference type="ARBA" id="ARBA00041592"/>
    </source>
</evidence>
<keyword evidence="6" id="KW-0227">DNA damage</keyword>
<comment type="cofactor">
    <cofactor evidence="1">
        <name>Mg(2+)</name>
        <dbReference type="ChEBI" id="CHEBI:18420"/>
    </cofactor>
</comment>
<dbReference type="GO" id="GO:0044715">
    <property type="term" value="F:8-oxo-dGDP phosphatase activity"/>
    <property type="evidence" value="ECO:0007669"/>
    <property type="project" value="TreeGrafter"/>
</dbReference>
<dbReference type="GO" id="GO:0006260">
    <property type="term" value="P:DNA replication"/>
    <property type="evidence" value="ECO:0007669"/>
    <property type="project" value="UniProtKB-KW"/>
</dbReference>
<evidence type="ECO:0000256" key="12">
    <source>
        <dbReference type="ARBA" id="ARBA00038905"/>
    </source>
</evidence>
<dbReference type="Gene3D" id="3.20.20.70">
    <property type="entry name" value="Aldolase class I"/>
    <property type="match status" value="1"/>
</dbReference>
<evidence type="ECO:0000256" key="15">
    <source>
        <dbReference type="ARBA" id="ARBA00041979"/>
    </source>
</evidence>
<dbReference type="GO" id="GO:0044716">
    <property type="term" value="F:8-oxo-GDP phosphatase activity"/>
    <property type="evidence" value="ECO:0007669"/>
    <property type="project" value="TreeGrafter"/>
</dbReference>
<dbReference type="PROSITE" id="PS00893">
    <property type="entry name" value="NUDIX_BOX"/>
    <property type="match status" value="1"/>
</dbReference>
<dbReference type="Proteomes" id="UP000316473">
    <property type="component" value="Chromosome"/>
</dbReference>
<dbReference type="PANTHER" id="PTHR47707">
    <property type="entry name" value="8-OXO-DGTP DIPHOSPHATASE"/>
    <property type="match status" value="1"/>
</dbReference>
<dbReference type="EMBL" id="AP019755">
    <property type="protein sequence ID" value="BBL34428.1"/>
    <property type="molecule type" value="Genomic_DNA"/>
</dbReference>
<evidence type="ECO:0000256" key="7">
    <source>
        <dbReference type="ARBA" id="ARBA00022801"/>
    </source>
</evidence>
<evidence type="ECO:0000256" key="10">
    <source>
        <dbReference type="ARBA" id="ARBA00035861"/>
    </source>
</evidence>
<dbReference type="GO" id="GO:0035539">
    <property type="term" value="F:8-oxo-7,8-dihydrodeoxyguanosine triphosphate pyrophosphatase activity"/>
    <property type="evidence" value="ECO:0007669"/>
    <property type="project" value="UniProtKB-EC"/>
</dbReference>
<dbReference type="SUPFAM" id="SSF51391">
    <property type="entry name" value="Thiamin phosphate synthase"/>
    <property type="match status" value="1"/>
</dbReference>
<keyword evidence="9" id="KW-0234">DNA repair</keyword>
<evidence type="ECO:0000256" key="3">
    <source>
        <dbReference type="ARBA" id="ARBA00022457"/>
    </source>
</evidence>
<dbReference type="PRINTS" id="PR00502">
    <property type="entry name" value="NUDIXFAMILY"/>
</dbReference>
<dbReference type="PANTHER" id="PTHR47707:SF1">
    <property type="entry name" value="NUDIX HYDROLASE FAMILY PROTEIN"/>
    <property type="match status" value="1"/>
</dbReference>
<dbReference type="EC" id="3.6.1.55" evidence="12"/>
<dbReference type="PROSITE" id="PS51462">
    <property type="entry name" value="NUDIX"/>
    <property type="match status" value="1"/>
</dbReference>